<evidence type="ECO:0000313" key="5">
    <source>
        <dbReference type="Proteomes" id="UP000291591"/>
    </source>
</evidence>
<comment type="caution">
    <text evidence="4">The sequence shown here is derived from an EMBL/GenBank/DDBJ whole genome shotgun (WGS) entry which is preliminary data.</text>
</comment>
<protein>
    <submittedName>
        <fullName evidence="4">Uncharacterized protein DUF4232</fullName>
    </submittedName>
</protein>
<dbReference type="Proteomes" id="UP000291591">
    <property type="component" value="Unassembled WGS sequence"/>
</dbReference>
<evidence type="ECO:0000256" key="1">
    <source>
        <dbReference type="SAM" id="MobiDB-lite"/>
    </source>
</evidence>
<evidence type="ECO:0000313" key="4">
    <source>
        <dbReference type="EMBL" id="RZT85823.1"/>
    </source>
</evidence>
<feature type="region of interest" description="Disordered" evidence="1">
    <location>
        <begin position="38"/>
        <end position="68"/>
    </location>
</feature>
<feature type="domain" description="DUF4232" evidence="3">
    <location>
        <begin position="72"/>
        <end position="182"/>
    </location>
</feature>
<feature type="compositionally biased region" description="Low complexity" evidence="1">
    <location>
        <begin position="40"/>
        <end position="67"/>
    </location>
</feature>
<gene>
    <name evidence="4" type="ORF">EV383_2706</name>
</gene>
<dbReference type="AlphaFoldDB" id="A0A4Q7UZU6"/>
<evidence type="ECO:0000259" key="3">
    <source>
        <dbReference type="Pfam" id="PF14016"/>
    </source>
</evidence>
<feature type="chain" id="PRO_5020610069" evidence="2">
    <location>
        <begin position="25"/>
        <end position="204"/>
    </location>
</feature>
<keyword evidence="5" id="KW-1185">Reference proteome</keyword>
<keyword evidence="2" id="KW-0732">Signal</keyword>
<feature type="signal peptide" evidence="2">
    <location>
        <begin position="1"/>
        <end position="24"/>
    </location>
</feature>
<sequence length="204" mass="20742">MRGFPYRRKGVRMRRASFVTGLVAAGLLLTGCGGDPGPTAAGQMAQPSSASAPAPAAPAQEGSAEPAVTGRCTDADLTATLAQPTGSGQQNTILAWRNVSDRPCTLAGFGGVDLRGPDDPMFGSSYSLPRSSAQPTTVTLEPGGTGITTITTLSGGDWTPTEVVVTAPDETVSKTVPWRGGPVQRQDGATRPGSYIGPVEQGSV</sequence>
<dbReference type="EMBL" id="SHKL01000001">
    <property type="protein sequence ID" value="RZT85823.1"/>
    <property type="molecule type" value="Genomic_DNA"/>
</dbReference>
<feature type="region of interest" description="Disordered" evidence="1">
    <location>
        <begin position="173"/>
        <end position="204"/>
    </location>
</feature>
<dbReference type="PROSITE" id="PS51257">
    <property type="entry name" value="PROKAR_LIPOPROTEIN"/>
    <property type="match status" value="1"/>
</dbReference>
<name>A0A4Q7UZU6_PSEST</name>
<dbReference type="InterPro" id="IPR025326">
    <property type="entry name" value="DUF4232"/>
</dbReference>
<accession>A0A4Q7UZU6</accession>
<evidence type="ECO:0000256" key="2">
    <source>
        <dbReference type="SAM" id="SignalP"/>
    </source>
</evidence>
<dbReference type="Pfam" id="PF14016">
    <property type="entry name" value="DUF4232"/>
    <property type="match status" value="1"/>
</dbReference>
<reference evidence="4 5" key="1">
    <citation type="submission" date="2019-02" db="EMBL/GenBank/DDBJ databases">
        <title>Sequencing the genomes of 1000 actinobacteria strains.</title>
        <authorList>
            <person name="Klenk H.-P."/>
        </authorList>
    </citation>
    <scope>NUCLEOTIDE SEQUENCE [LARGE SCALE GENOMIC DNA]</scope>
    <source>
        <strain evidence="4 5">DSM 45779</strain>
    </source>
</reference>
<proteinExistence type="predicted"/>
<organism evidence="4 5">
    <name type="scientific">Pseudonocardia sediminis</name>
    <dbReference type="NCBI Taxonomy" id="1397368"/>
    <lineage>
        <taxon>Bacteria</taxon>
        <taxon>Bacillati</taxon>
        <taxon>Actinomycetota</taxon>
        <taxon>Actinomycetes</taxon>
        <taxon>Pseudonocardiales</taxon>
        <taxon>Pseudonocardiaceae</taxon>
        <taxon>Pseudonocardia</taxon>
    </lineage>
</organism>